<feature type="transmembrane region" description="Helical" evidence="2">
    <location>
        <begin position="221"/>
        <end position="242"/>
    </location>
</feature>
<dbReference type="EMBL" id="CAHIKZ030003021">
    <property type="protein sequence ID" value="CAE1295203.1"/>
    <property type="molecule type" value="Genomic_DNA"/>
</dbReference>
<name>A0A812DD88_ACAPH</name>
<keyword evidence="2" id="KW-0812">Transmembrane</keyword>
<evidence type="ECO:0000313" key="4">
    <source>
        <dbReference type="Proteomes" id="UP000597762"/>
    </source>
</evidence>
<keyword evidence="4" id="KW-1185">Reference proteome</keyword>
<keyword evidence="2" id="KW-1133">Transmembrane helix</keyword>
<feature type="transmembrane region" description="Helical" evidence="2">
    <location>
        <begin position="486"/>
        <end position="509"/>
    </location>
</feature>
<feature type="transmembrane region" description="Helical" evidence="2">
    <location>
        <begin position="923"/>
        <end position="947"/>
    </location>
</feature>
<protein>
    <submittedName>
        <fullName evidence="3">Uncharacterized protein</fullName>
    </submittedName>
</protein>
<dbReference type="Proteomes" id="UP000597762">
    <property type="component" value="Unassembled WGS sequence"/>
</dbReference>
<dbReference type="PANTHER" id="PTHR44826:SF3">
    <property type="entry name" value="SPORE COAT PROTEIN SP85"/>
    <property type="match status" value="1"/>
</dbReference>
<feature type="transmembrane region" description="Helical" evidence="2">
    <location>
        <begin position="254"/>
        <end position="278"/>
    </location>
</feature>
<accession>A0A812DD88</accession>
<feature type="transmembrane region" description="Helical" evidence="2">
    <location>
        <begin position="888"/>
        <end position="911"/>
    </location>
</feature>
<dbReference type="PANTHER" id="PTHR44826">
    <property type="entry name" value="SPORE COAT PROTEIN SP85"/>
    <property type="match status" value="1"/>
</dbReference>
<sequence length="1292" mass="149550">MVCTSNLFGGFNLRLERRNSGRLFPFFSCYGAPVVDDFFFFSAHREFLSFFFLVPSNLGTRSICHSFQSFHPANTFNLSSFQPSLVQSVTLLPTICSFQPVPSMTILGFLFTQLTRSIFFNHPFFTFLQFSHYLVLLRTALVFFSPSEHVQSVHPSNHLFFTFLQFSRYLVPSKTILGFLFFHPANTFNLSSFQPSSPKTILGFLFTQLTRSICHSFQPCFLLFTIFALPSPSMTILGFLFTQGTRSICPPSNHLFFTFLQFSRYLVPSMTNLGFLFTQGTRSICHSFQPSSLFLRTALVFFFSEHVQSVLLLPTICSFFLQFSRYLVTILGFLFTQQHVQSVLSTILPSKNSLGFLFTQRTRSICLLPTIVQYPLVSFSPREHVQSVPPSNHLFFFTIFYNFRVQSVLLSTIRFFFFTIFALPVPSKNSLGFLFTQRTRSICHSFQPSVLYFLQFSRYLVPSTNILGFLFTLGTRSICHSFQPSVFYFLQFSHYLVPSICLVFFFSFFTQFFNTFNFQPSVLYNSLGFLFHPANTFNLSLPTICSLPSALPSDHPWFSFSPGNTFNLSLFPTIRFYFLQFSLSSLFSFSPREHVQSVPPSNQPSVVPFPSMTILGFLFSPSPLTRSICHSFQPSVFYFLQFSHYLVPSKNSLGFLFTQRTRSICPSFQPSVLYFLQFSRYLVPSKNILGFLFTLGTRSICPSFQPSVLYFLQFSRYLVPSMTILGFLFTQLTRSICHSFQPSVFYFLQFSHYLVPSKNSLGFLFTQRTRSICHSFQPSVLYFLQFSRYLVPSKNIIGFLFTLGTRSICHSFQPSVFYFLQFSHYLVPSKNSLGFLFTQRTRSICPSFQPSVLYFLQFSRYLVPSMTILGFLFTQLTRSICLLPTIRFYNFFYLVPSMTIRFLSLLFGFLFTQRTRSILRISLVFFFTWGTRSICPSFNHLFFYFFLVPSKNILVSFSPWEHVESVPPSNHLFFLFTRPSPFRISLVFTQRTRSISPSNHLFFTFYNFALPSPFYDHPWFSFHPANTFNPSNHLFFTFYNFRITSPSKNILGFLFTQRNVQSVLLPTISNTFNLSLLPTICSLLFTIFALPSPFYDHPWFSFHPANTFNLSLLPTIFPSKNILGFLFTNTFLLPTICSFFFRYPSMTILGFLFTQLTRSICPRTVQSVLLPTICSLLFYNFALPSPSMTILGFLFTQLTRSICPSFQPSDQFSHYLVPSKNILGFLFTQRTRSNTSNHLFFLFTIFAPFYDHPWFFSPSEHVQSVLLPTICSLLFTIFLVPSIPSLVFFSPS</sequence>
<proteinExistence type="predicted"/>
<feature type="transmembrane region" description="Helical" evidence="2">
    <location>
        <begin position="1265"/>
        <end position="1289"/>
    </location>
</feature>
<organism evidence="3 4">
    <name type="scientific">Acanthosepion pharaonis</name>
    <name type="common">Pharaoh cuttlefish</name>
    <name type="synonym">Sepia pharaonis</name>
    <dbReference type="NCBI Taxonomy" id="158019"/>
    <lineage>
        <taxon>Eukaryota</taxon>
        <taxon>Metazoa</taxon>
        <taxon>Spiralia</taxon>
        <taxon>Lophotrochozoa</taxon>
        <taxon>Mollusca</taxon>
        <taxon>Cephalopoda</taxon>
        <taxon>Coleoidea</taxon>
        <taxon>Decapodiformes</taxon>
        <taxon>Sepiida</taxon>
        <taxon>Sepiina</taxon>
        <taxon>Sepiidae</taxon>
        <taxon>Acanthosepion</taxon>
    </lineage>
</organism>
<feature type="transmembrane region" description="Helical" evidence="2">
    <location>
        <begin position="1074"/>
        <end position="1094"/>
    </location>
</feature>
<reference evidence="3" key="1">
    <citation type="submission" date="2021-01" db="EMBL/GenBank/DDBJ databases">
        <authorList>
            <person name="Li R."/>
            <person name="Bekaert M."/>
        </authorList>
    </citation>
    <scope>NUCLEOTIDE SEQUENCE</scope>
    <source>
        <strain evidence="3">Farmed</strain>
    </source>
</reference>
<evidence type="ECO:0000256" key="2">
    <source>
        <dbReference type="SAM" id="Phobius"/>
    </source>
</evidence>
<keyword evidence="1" id="KW-0677">Repeat</keyword>
<feature type="transmembrane region" description="Helical" evidence="2">
    <location>
        <begin position="408"/>
        <end position="425"/>
    </location>
</feature>
<evidence type="ECO:0000313" key="3">
    <source>
        <dbReference type="EMBL" id="CAE1295203.1"/>
    </source>
</evidence>
<dbReference type="InterPro" id="IPR051860">
    <property type="entry name" value="Plasmodium_CSP_Invasion"/>
</dbReference>
<gene>
    <name evidence="3" type="ORF">SPHA_50812</name>
</gene>
<comment type="caution">
    <text evidence="3">The sequence shown here is derived from an EMBL/GenBank/DDBJ whole genome shotgun (WGS) entry which is preliminary data.</text>
</comment>
<feature type="transmembrane region" description="Helical" evidence="2">
    <location>
        <begin position="1122"/>
        <end position="1143"/>
    </location>
</feature>
<evidence type="ECO:0000256" key="1">
    <source>
        <dbReference type="ARBA" id="ARBA00022737"/>
    </source>
</evidence>
<keyword evidence="2" id="KW-0472">Membrane</keyword>
<feature type="transmembrane region" description="Helical" evidence="2">
    <location>
        <begin position="852"/>
        <end position="876"/>
    </location>
</feature>
<feature type="transmembrane region" description="Helical" evidence="2">
    <location>
        <begin position="456"/>
        <end position="474"/>
    </location>
</feature>